<evidence type="ECO:0000313" key="1">
    <source>
        <dbReference type="Proteomes" id="UP000887569"/>
    </source>
</evidence>
<organism evidence="1 2">
    <name type="scientific">Parascaris univalens</name>
    <name type="common">Nematode worm</name>
    <dbReference type="NCBI Taxonomy" id="6257"/>
    <lineage>
        <taxon>Eukaryota</taxon>
        <taxon>Metazoa</taxon>
        <taxon>Ecdysozoa</taxon>
        <taxon>Nematoda</taxon>
        <taxon>Chromadorea</taxon>
        <taxon>Rhabditida</taxon>
        <taxon>Spirurina</taxon>
        <taxon>Ascaridomorpha</taxon>
        <taxon>Ascaridoidea</taxon>
        <taxon>Ascarididae</taxon>
        <taxon>Parascaris</taxon>
    </lineage>
</organism>
<name>A0A915CEW9_PARUN</name>
<proteinExistence type="predicted"/>
<dbReference type="WBParaSite" id="PgR137_g005_t02">
    <property type="protein sequence ID" value="PgR137_g005_t02"/>
    <property type="gene ID" value="PgR137_g005"/>
</dbReference>
<protein>
    <submittedName>
        <fullName evidence="2">F-box domain-containing protein</fullName>
    </submittedName>
</protein>
<dbReference type="AlphaFoldDB" id="A0A915CEW9"/>
<reference evidence="2" key="1">
    <citation type="submission" date="2022-11" db="UniProtKB">
        <authorList>
            <consortium name="WormBaseParasite"/>
        </authorList>
    </citation>
    <scope>IDENTIFICATION</scope>
</reference>
<dbReference type="Proteomes" id="UP000887569">
    <property type="component" value="Unplaced"/>
</dbReference>
<accession>A0A915CEW9</accession>
<keyword evidence="1" id="KW-1185">Reference proteome</keyword>
<evidence type="ECO:0000313" key="2">
    <source>
        <dbReference type="WBParaSite" id="PgR137_g005_t02"/>
    </source>
</evidence>
<sequence length="355" mass="40989">LTYKELCRLECICKRWKKLIWWIFKRDILELTVEQSTTYTTVSVNQQVPFKRLSVCCSFDALDFSSGVLRRSRLYVRKLSCDLRFLAYLDRLQCDRETNRRYWSNVDELWLVIAKLDDHITQKFLSIESSLFLNLKEMTVQIHGGSTQVDSIDRVISSVVRRFPNICISMELHASNSDEIYAELNAFSKMELKKLKLICVSYEPARISLTLIAHVLKQRNITVHNFTLRDWCIVCNADEALFHSKLNTFRISSCSVESVDNLSSALLKTVMLAENDSSLGGINARNNSPKNGKKVNETSATGSEQCFIERLEVAGQCFFHGLDYLNEKAHLEFERRILSKIPSLEIDCSEIYYCL</sequence>